<sequence length="92" mass="10384">MRLLGWSVIWIATAILITGLISYISADLNVLVWQAHLRVAGGIFFMIALIVGGVLTTDSAYRNRKRDFYREDWSFICILVTVTLFGISFILS</sequence>
<reference evidence="2 3" key="1">
    <citation type="submission" date="2020-07" db="EMBL/GenBank/DDBJ databases">
        <authorList>
            <person name="Feng H."/>
        </authorList>
    </citation>
    <scope>NUCLEOTIDE SEQUENCE [LARGE SCALE GENOMIC DNA]</scope>
    <source>
        <strain evidence="3">s-10</strain>
    </source>
</reference>
<feature type="transmembrane region" description="Helical" evidence="1">
    <location>
        <begin position="38"/>
        <end position="61"/>
    </location>
</feature>
<dbReference type="AlphaFoldDB" id="A0A7W2A9R4"/>
<keyword evidence="3" id="KW-1185">Reference proteome</keyword>
<accession>A0A7W2A9R4</accession>
<evidence type="ECO:0000313" key="3">
    <source>
        <dbReference type="Proteomes" id="UP000535491"/>
    </source>
</evidence>
<keyword evidence="1" id="KW-0812">Transmembrane</keyword>
<organism evidence="2 3">
    <name type="scientific">Paenactinomyces guangxiensis</name>
    <dbReference type="NCBI Taxonomy" id="1490290"/>
    <lineage>
        <taxon>Bacteria</taxon>
        <taxon>Bacillati</taxon>
        <taxon>Bacillota</taxon>
        <taxon>Bacilli</taxon>
        <taxon>Bacillales</taxon>
        <taxon>Thermoactinomycetaceae</taxon>
        <taxon>Paenactinomyces</taxon>
    </lineage>
</organism>
<feature type="transmembrane region" description="Helical" evidence="1">
    <location>
        <begin position="73"/>
        <end position="91"/>
    </location>
</feature>
<keyword evidence="1" id="KW-0472">Membrane</keyword>
<dbReference type="Proteomes" id="UP000535491">
    <property type="component" value="Unassembled WGS sequence"/>
</dbReference>
<proteinExistence type="predicted"/>
<gene>
    <name evidence="2" type="ORF">H1191_14345</name>
</gene>
<evidence type="ECO:0000256" key="1">
    <source>
        <dbReference type="SAM" id="Phobius"/>
    </source>
</evidence>
<comment type="caution">
    <text evidence="2">The sequence shown here is derived from an EMBL/GenBank/DDBJ whole genome shotgun (WGS) entry which is preliminary data.</text>
</comment>
<evidence type="ECO:0000313" key="2">
    <source>
        <dbReference type="EMBL" id="MBA4495482.1"/>
    </source>
</evidence>
<dbReference type="RefSeq" id="WP_181752967.1">
    <property type="nucleotide sequence ID" value="NZ_JACEIQ010000015.1"/>
</dbReference>
<keyword evidence="1" id="KW-1133">Transmembrane helix</keyword>
<protein>
    <submittedName>
        <fullName evidence="2">Uncharacterized protein</fullName>
    </submittedName>
</protein>
<dbReference type="EMBL" id="JACEIQ010000015">
    <property type="protein sequence ID" value="MBA4495482.1"/>
    <property type="molecule type" value="Genomic_DNA"/>
</dbReference>
<name>A0A7W2A9R4_9BACL</name>
<feature type="transmembrane region" description="Helical" evidence="1">
    <location>
        <begin position="7"/>
        <end position="26"/>
    </location>
</feature>